<gene>
    <name evidence="1" type="ORF">IZO911_LOCUS43692</name>
    <name evidence="2" type="ORF">KXQ929_LOCUS35639</name>
</gene>
<sequence length="173" mass="19442">MSPLIWIGLLGTQPVYRVTNTLGLDREGNKIDQYEVHWPAIFPNIITPMCDPLQLDTTIRIHTQTIVLQNPKCIGYFNGANEFSPIYHIGFQNDEPVFRVSLNRANHSEGSVLGDFVIHDPLLFPNVMLAGCGPNQLDVTLHEKVNNVILGKPRTIKPGDSKLENNGDWSHIY</sequence>
<protein>
    <submittedName>
        <fullName evidence="2">Uncharacterized protein</fullName>
    </submittedName>
</protein>
<name>A0A819W8X4_9BILA</name>
<evidence type="ECO:0000313" key="3">
    <source>
        <dbReference type="Proteomes" id="UP000663868"/>
    </source>
</evidence>
<dbReference type="Proteomes" id="UP000663860">
    <property type="component" value="Unassembled WGS sequence"/>
</dbReference>
<evidence type="ECO:0000313" key="2">
    <source>
        <dbReference type="EMBL" id="CAF4120989.1"/>
    </source>
</evidence>
<comment type="caution">
    <text evidence="2">The sequence shown here is derived from an EMBL/GenBank/DDBJ whole genome shotgun (WGS) entry which is preliminary data.</text>
</comment>
<organism evidence="2 3">
    <name type="scientific">Adineta steineri</name>
    <dbReference type="NCBI Taxonomy" id="433720"/>
    <lineage>
        <taxon>Eukaryota</taxon>
        <taxon>Metazoa</taxon>
        <taxon>Spiralia</taxon>
        <taxon>Gnathifera</taxon>
        <taxon>Rotifera</taxon>
        <taxon>Eurotatoria</taxon>
        <taxon>Bdelloidea</taxon>
        <taxon>Adinetida</taxon>
        <taxon>Adinetidae</taxon>
        <taxon>Adineta</taxon>
    </lineage>
</organism>
<proteinExistence type="predicted"/>
<dbReference type="EMBL" id="CAJOBB010005235">
    <property type="protein sequence ID" value="CAF4120989.1"/>
    <property type="molecule type" value="Genomic_DNA"/>
</dbReference>
<accession>A0A819W8X4</accession>
<reference evidence="2" key="1">
    <citation type="submission" date="2021-02" db="EMBL/GenBank/DDBJ databases">
        <authorList>
            <person name="Nowell W R."/>
        </authorList>
    </citation>
    <scope>NUCLEOTIDE SEQUENCE</scope>
</reference>
<dbReference type="AlphaFoldDB" id="A0A819W8X4"/>
<dbReference type="Proteomes" id="UP000663868">
    <property type="component" value="Unassembled WGS sequence"/>
</dbReference>
<dbReference type="EMBL" id="CAJNOE010002258">
    <property type="protein sequence ID" value="CAF1475353.1"/>
    <property type="molecule type" value="Genomic_DNA"/>
</dbReference>
<evidence type="ECO:0000313" key="1">
    <source>
        <dbReference type="EMBL" id="CAF1475353.1"/>
    </source>
</evidence>